<name>A0A9D1HW32_9BACT</name>
<dbReference type="EMBL" id="DVML01000012">
    <property type="protein sequence ID" value="HIU22420.1"/>
    <property type="molecule type" value="Genomic_DNA"/>
</dbReference>
<keyword evidence="1" id="KW-0812">Transmembrane</keyword>
<evidence type="ECO:0000256" key="1">
    <source>
        <dbReference type="SAM" id="Phobius"/>
    </source>
</evidence>
<gene>
    <name evidence="2" type="ORF">IAD49_02430</name>
</gene>
<protein>
    <submittedName>
        <fullName evidence="2">Uncharacterized protein</fullName>
    </submittedName>
</protein>
<sequence>MKKKKLVITIAVIIGILAIVGIYFGYKSFLLSFHQFPDDSKQEYQNLLSGYEKRDTLEVKHSEALSEGMLTYKNVQFQNVVEGFEKTEEDDYVSYKLLDSNGNYQAYFTVSITEPFLDHVGKDDGTFVMGKDEIDAVESDDFAKRKGLKNDVDFFDYLIEHQNDKHDLFTSVKTIKEDHYVQLLSYIMLPSVDSVTVLKGDLEGYILNNGDMKEVNILEGGKRYVFSFIRLDYFTDDVIREFINTLVIDKSIQ</sequence>
<evidence type="ECO:0000313" key="3">
    <source>
        <dbReference type="Proteomes" id="UP000824087"/>
    </source>
</evidence>
<keyword evidence="1" id="KW-0472">Membrane</keyword>
<reference evidence="2" key="2">
    <citation type="journal article" date="2021" name="PeerJ">
        <title>Extensive microbial diversity within the chicken gut microbiome revealed by metagenomics and culture.</title>
        <authorList>
            <person name="Gilroy R."/>
            <person name="Ravi A."/>
            <person name="Getino M."/>
            <person name="Pursley I."/>
            <person name="Horton D.L."/>
            <person name="Alikhan N.F."/>
            <person name="Baker D."/>
            <person name="Gharbi K."/>
            <person name="Hall N."/>
            <person name="Watson M."/>
            <person name="Adriaenssens E.M."/>
            <person name="Foster-Nyarko E."/>
            <person name="Jarju S."/>
            <person name="Secka A."/>
            <person name="Antonio M."/>
            <person name="Oren A."/>
            <person name="Chaudhuri R.R."/>
            <person name="La Ragione R."/>
            <person name="Hildebrand F."/>
            <person name="Pallen M.J."/>
        </authorList>
    </citation>
    <scope>NUCLEOTIDE SEQUENCE</scope>
    <source>
        <strain evidence="2">CHK197-8231</strain>
    </source>
</reference>
<accession>A0A9D1HW32</accession>
<evidence type="ECO:0000313" key="2">
    <source>
        <dbReference type="EMBL" id="HIU22420.1"/>
    </source>
</evidence>
<comment type="caution">
    <text evidence="2">The sequence shown here is derived from an EMBL/GenBank/DDBJ whole genome shotgun (WGS) entry which is preliminary data.</text>
</comment>
<dbReference type="Proteomes" id="UP000824087">
    <property type="component" value="Unassembled WGS sequence"/>
</dbReference>
<keyword evidence="1" id="KW-1133">Transmembrane helix</keyword>
<dbReference type="AlphaFoldDB" id="A0A9D1HW32"/>
<proteinExistence type="predicted"/>
<feature type="transmembrane region" description="Helical" evidence="1">
    <location>
        <begin position="7"/>
        <end position="26"/>
    </location>
</feature>
<organism evidence="2 3">
    <name type="scientific">Candidatus Fimihabitans intestinipullorum</name>
    <dbReference type="NCBI Taxonomy" id="2840820"/>
    <lineage>
        <taxon>Bacteria</taxon>
        <taxon>Bacillati</taxon>
        <taxon>Mycoplasmatota</taxon>
        <taxon>Mycoplasmatota incertae sedis</taxon>
        <taxon>Candidatus Fimihabitans</taxon>
    </lineage>
</organism>
<reference evidence="2" key="1">
    <citation type="submission" date="2020-10" db="EMBL/GenBank/DDBJ databases">
        <authorList>
            <person name="Gilroy R."/>
        </authorList>
    </citation>
    <scope>NUCLEOTIDE SEQUENCE</scope>
    <source>
        <strain evidence="2">CHK197-8231</strain>
    </source>
</reference>